<dbReference type="Proteomes" id="UP001230649">
    <property type="component" value="Unassembled WGS sequence"/>
</dbReference>
<proteinExistence type="predicted"/>
<keyword evidence="2" id="KW-1185">Reference proteome</keyword>
<reference evidence="1" key="1">
    <citation type="submission" date="2023-04" db="EMBL/GenBank/DDBJ databases">
        <title>Draft Genome sequencing of Naganishia species isolated from polar environments using Oxford Nanopore Technology.</title>
        <authorList>
            <person name="Leo P."/>
            <person name="Venkateswaran K."/>
        </authorList>
    </citation>
    <scope>NUCLEOTIDE SEQUENCE</scope>
    <source>
        <strain evidence="1">MNA-CCFEE 5262</strain>
    </source>
</reference>
<gene>
    <name evidence="1" type="ORF">QFC20_002171</name>
</gene>
<protein>
    <submittedName>
        <fullName evidence="1">Uncharacterized protein</fullName>
    </submittedName>
</protein>
<evidence type="ECO:0000313" key="2">
    <source>
        <dbReference type="Proteomes" id="UP001230649"/>
    </source>
</evidence>
<comment type="caution">
    <text evidence="1">The sequence shown here is derived from an EMBL/GenBank/DDBJ whole genome shotgun (WGS) entry which is preliminary data.</text>
</comment>
<accession>A0ACC2WMZ6</accession>
<dbReference type="EMBL" id="JASBWS010000014">
    <property type="protein sequence ID" value="KAJ9112843.1"/>
    <property type="molecule type" value="Genomic_DNA"/>
</dbReference>
<name>A0ACC2WMZ6_9TREE</name>
<evidence type="ECO:0000313" key="1">
    <source>
        <dbReference type="EMBL" id="KAJ9112843.1"/>
    </source>
</evidence>
<sequence length="957" mass="103082">MEDPTSFSHSQQKLSSPSLPTDTPYGRPLTSMANQFSSNDDAPAYYRHFPKPVNYGSGYGLDVAMPAQSMTASGLVDYTVPFEMASISSQPPSQPTGIVQQSPIQMHGFMARPTSMQSVLSQENMIASPMQGVQGTAYMFSTMFPSQKRAADGAIGVFGDETAQGVSKRPRLNVSIHSMQTDSQSAQTSPHTLQGDMNPTMTPLESTGINPAFQAAVPISRSNSMAIPGHQTAPMDIYSPHMQDPSFSQQHPFRTPSVISMNPGYDLQRHGSFSASNQNMPFTVTPYDHQVSSMTSSVGFPPSVNPYGVKSAPEGFSPFHPLHQPLPTPMVQHGHLNDGRFTLVVKQQPERARLCSFKEENDTIDRRPVDPPPIIQIIPASGGSIGEMLVRHHLFMKAVLVAPQPDFAAEPDDLSPRRHYSPQYHELRLPAGQEATTGEATQTLEKLQDLEGKEGAFCVFGRLSIRMPGQFRLRFILYEATRNGVQEVAYVHSETFEVFSPKLFGGMRQSTTLTRHFASQGLKIKLRQDGTGRSGRAKKAQSAGQDASAQSKRQDTGASYAKPQKATPIPRARKYSQVSPTTPSAAAFPIPPSPAQRSFPSVSATSNGLNPYRSYASSFATQYSMSSVDSQNMSSVLPSSSTFPPDSYAFGAHLEEFGDYSHSRPGTDGTATKRSSDDTVSTIDTALDSLYTGNNSHATAQRGALVAERQIRSTGVELPKPNNSGHPSTTDASRETLPSISTAMKQSSVWLNNANLVPPDDTAGGITFRNGIRYGGDDGGLPPMSFGRLPNLIYEGLLPGTPGVFGGGNDLSNFSLKNSSGSMALTPYSLINGSAPPTPAIPLNHDLTQYLGRDLANGSKISRSEGNSRPDHQSRVPPTFDRPGYRPYTGDKPSQFADLEENPDAAAAQGLVSFSSALSSSLGKVRNFNLELPRRVSRSSRGSLDESARAVQTAANG</sequence>
<organism evidence="1 2">
    <name type="scientific">Naganishia adeliensis</name>
    <dbReference type="NCBI Taxonomy" id="92952"/>
    <lineage>
        <taxon>Eukaryota</taxon>
        <taxon>Fungi</taxon>
        <taxon>Dikarya</taxon>
        <taxon>Basidiomycota</taxon>
        <taxon>Agaricomycotina</taxon>
        <taxon>Tremellomycetes</taxon>
        <taxon>Filobasidiales</taxon>
        <taxon>Filobasidiaceae</taxon>
        <taxon>Naganishia</taxon>
    </lineage>
</organism>